<dbReference type="InterPro" id="IPR053738">
    <property type="entry name" value="Lambda_capsid_assembly"/>
</dbReference>
<dbReference type="Proteomes" id="UP000281261">
    <property type="component" value="Unassembled WGS sequence"/>
</dbReference>
<dbReference type="EMBL" id="QMNG01000009">
    <property type="protein sequence ID" value="RLC37211.1"/>
    <property type="molecule type" value="Genomic_DNA"/>
</dbReference>
<evidence type="ECO:0000313" key="2">
    <source>
        <dbReference type="Proteomes" id="UP000281261"/>
    </source>
</evidence>
<evidence type="ECO:0000313" key="1">
    <source>
        <dbReference type="EMBL" id="RLC37211.1"/>
    </source>
</evidence>
<sequence length="353" mass="40803">MSFTKDTARIPPTEGLIPNMEKYNQYYEELRPRTFLKLVRRWDEQFPLTLGNVFTEDTAPDWAFRWPIYIEPRHMTPFTEPNTQTPMITAAMKYEDFVCRQIKEGFWVNTFEIKYPLIKSIIPERTRMVRDAQALRIEYSLVQAAMGNTWNNQNNARMSAGNALVWTNPNSTPIGDILQMQTYVYQMCQRRPSNLFLGWTAWQALLNHPAILNQMLYTRRDLLTNGMIEMIKGLQIHVVEGYYKEASDESNMVGAPGRGDVREDISPTEKHWLLEDVALVTTSNIGKLFRATGEHEGVAQWEDVDKSKILYKLVRAFCPVIEDYARVGRIDFVTDSNDVDLYTSQGAEGFWGG</sequence>
<name>A0A420ZCN7_UNCK3</name>
<protein>
    <submittedName>
        <fullName evidence="1">Uncharacterized protein</fullName>
    </submittedName>
</protein>
<proteinExistence type="predicted"/>
<accession>A0A420ZCN7</accession>
<dbReference type="Gene3D" id="3.90.1690.10">
    <property type="entry name" value="phage-related protein like domain"/>
    <property type="match status" value="1"/>
</dbReference>
<gene>
    <name evidence="1" type="ORF">DRH29_02750</name>
</gene>
<organism evidence="1 2">
    <name type="scientific">candidate division Kazan bacterium</name>
    <dbReference type="NCBI Taxonomy" id="2202143"/>
    <lineage>
        <taxon>Bacteria</taxon>
        <taxon>Bacteria division Kazan-3B-28</taxon>
    </lineage>
</organism>
<comment type="caution">
    <text evidence="1">The sequence shown here is derived from an EMBL/GenBank/DDBJ whole genome shotgun (WGS) entry which is preliminary data.</text>
</comment>
<dbReference type="AlphaFoldDB" id="A0A420ZCN7"/>
<reference evidence="1 2" key="1">
    <citation type="submission" date="2018-06" db="EMBL/GenBank/DDBJ databases">
        <title>Extensive metabolic versatility and redundancy in microbially diverse, dynamic hydrothermal sediments.</title>
        <authorList>
            <person name="Dombrowski N."/>
            <person name="Teske A."/>
            <person name="Baker B.J."/>
        </authorList>
    </citation>
    <scope>NUCLEOTIDE SEQUENCE [LARGE SCALE GENOMIC DNA]</scope>
    <source>
        <strain evidence="1">B79_G16</strain>
    </source>
</reference>